<feature type="region of interest" description="Disordered" evidence="4">
    <location>
        <begin position="179"/>
        <end position="225"/>
    </location>
</feature>
<sequence>MPSAGTLSLSNFLNSAASSSASRKRPHAEITRSQSRSLTPDLPAKRRRLSSMSSPSSLFSGSPSPRPPSTRSERDGYDFRRPAMSTRLNRLSQAPGEGTIDLTGDDSDVTTISDPSPRPPTRRSARSLSNGDDRTPRAPPFTQGQTHQNHEVIDLSDESDFEVDGLGAENDIESGRTAHTLSSSPEVQFLGEQPAPPSNRRPDRPRPPRRNPSPQHLEGGGPFGYLPDLFRRGTQFMFGTVAHNNNNTYDQMFRDLRSDNAARANVDTQEITIQMDYRRPAFALGPLAMFDRSSETPQVVEEPYKAPPAPRDGFIRTFTEEEIVLCPHCGDELAVGKSDTKQQVWVVKNCGHVYCGDCASQRAAKATPRKKASSKAPQKLEKCVVDDCASKLTGKLAMFPIYL</sequence>
<dbReference type="InterPro" id="IPR038886">
    <property type="entry name" value="E3_SLX5/Rfp1"/>
</dbReference>
<evidence type="ECO:0000256" key="1">
    <source>
        <dbReference type="ARBA" id="ARBA00022723"/>
    </source>
</evidence>
<dbReference type="VEuPathDB" id="FungiDB:PV06_08770"/>
<proteinExistence type="predicted"/>
<gene>
    <name evidence="5" type="ORF">PV06_08770</name>
</gene>
<dbReference type="GeneID" id="27360844"/>
<feature type="compositionally biased region" description="Basic and acidic residues" evidence="4">
    <location>
        <begin position="71"/>
        <end position="81"/>
    </location>
</feature>
<evidence type="ECO:0000256" key="2">
    <source>
        <dbReference type="ARBA" id="ARBA00022771"/>
    </source>
</evidence>
<organism evidence="5 6">
    <name type="scientific">Exophiala oligosperma</name>
    <dbReference type="NCBI Taxonomy" id="215243"/>
    <lineage>
        <taxon>Eukaryota</taxon>
        <taxon>Fungi</taxon>
        <taxon>Dikarya</taxon>
        <taxon>Ascomycota</taxon>
        <taxon>Pezizomycotina</taxon>
        <taxon>Eurotiomycetes</taxon>
        <taxon>Chaetothyriomycetidae</taxon>
        <taxon>Chaetothyriales</taxon>
        <taxon>Herpotrichiellaceae</taxon>
        <taxon>Exophiala</taxon>
    </lineage>
</organism>
<accession>A0A0D2D948</accession>
<dbReference type="EMBL" id="KN847340">
    <property type="protein sequence ID" value="KIW38950.1"/>
    <property type="molecule type" value="Genomic_DNA"/>
</dbReference>
<dbReference type="PANTHER" id="PTHR28042:SF1">
    <property type="entry name" value="E3 UBIQUITIN-PROTEIN LIGASE COMPLEX SLX5-SLX8 SUBUNIT SLX5"/>
    <property type="match status" value="1"/>
</dbReference>
<dbReference type="HOGENOM" id="CLU_043321_0_0_1"/>
<evidence type="ECO:0000256" key="3">
    <source>
        <dbReference type="ARBA" id="ARBA00022833"/>
    </source>
</evidence>
<evidence type="ECO:0008006" key="7">
    <source>
        <dbReference type="Google" id="ProtNLM"/>
    </source>
</evidence>
<protein>
    <recommendedName>
        <fullName evidence="7">RING-type domain-containing protein</fullName>
    </recommendedName>
</protein>
<evidence type="ECO:0000313" key="5">
    <source>
        <dbReference type="EMBL" id="KIW38950.1"/>
    </source>
</evidence>
<evidence type="ECO:0000256" key="4">
    <source>
        <dbReference type="SAM" id="MobiDB-lite"/>
    </source>
</evidence>
<reference evidence="5 6" key="1">
    <citation type="submission" date="2015-01" db="EMBL/GenBank/DDBJ databases">
        <title>The Genome Sequence of Exophiala oligosperma CBS72588.</title>
        <authorList>
            <consortium name="The Broad Institute Genomics Platform"/>
            <person name="Cuomo C."/>
            <person name="de Hoog S."/>
            <person name="Gorbushina A."/>
            <person name="Stielow B."/>
            <person name="Teixiera M."/>
            <person name="Abouelleil A."/>
            <person name="Chapman S.B."/>
            <person name="Priest M."/>
            <person name="Young S.K."/>
            <person name="Wortman J."/>
            <person name="Nusbaum C."/>
            <person name="Birren B."/>
        </authorList>
    </citation>
    <scope>NUCLEOTIDE SEQUENCE [LARGE SCALE GENOMIC DNA]</scope>
    <source>
        <strain evidence="5 6">CBS 72588</strain>
    </source>
</reference>
<dbReference type="PANTHER" id="PTHR28042">
    <property type="entry name" value="E3 UBIQUITIN-PROTEIN LIGASE COMPLEX SLX5-SLX8 SUBUNIT SLX5"/>
    <property type="match status" value="1"/>
</dbReference>
<name>A0A0D2D948_9EURO</name>
<dbReference type="InterPro" id="IPR017907">
    <property type="entry name" value="Znf_RING_CS"/>
</dbReference>
<keyword evidence="3" id="KW-0862">Zinc</keyword>
<dbReference type="OrthoDB" id="2398441at2759"/>
<feature type="compositionally biased region" description="Low complexity" evidence="4">
    <location>
        <begin position="50"/>
        <end position="63"/>
    </location>
</feature>
<feature type="region of interest" description="Disordered" evidence="4">
    <location>
        <begin position="15"/>
        <end position="148"/>
    </location>
</feature>
<dbReference type="GO" id="GO:0033768">
    <property type="term" value="C:SUMO-targeted ubiquitin ligase complex"/>
    <property type="evidence" value="ECO:0007669"/>
    <property type="project" value="TreeGrafter"/>
</dbReference>
<dbReference type="GO" id="GO:0008270">
    <property type="term" value="F:zinc ion binding"/>
    <property type="evidence" value="ECO:0007669"/>
    <property type="project" value="UniProtKB-KW"/>
</dbReference>
<dbReference type="RefSeq" id="XP_016259166.1">
    <property type="nucleotide sequence ID" value="XM_016410144.1"/>
</dbReference>
<dbReference type="PROSITE" id="PS00518">
    <property type="entry name" value="ZF_RING_1"/>
    <property type="match status" value="1"/>
</dbReference>
<dbReference type="AlphaFoldDB" id="A0A0D2D948"/>
<evidence type="ECO:0000313" key="6">
    <source>
        <dbReference type="Proteomes" id="UP000053342"/>
    </source>
</evidence>
<keyword evidence="6" id="KW-1185">Reference proteome</keyword>
<keyword evidence="1" id="KW-0479">Metal-binding</keyword>
<dbReference type="STRING" id="215243.A0A0D2D948"/>
<dbReference type="GO" id="GO:0004842">
    <property type="term" value="F:ubiquitin-protein transferase activity"/>
    <property type="evidence" value="ECO:0007669"/>
    <property type="project" value="TreeGrafter"/>
</dbReference>
<keyword evidence="2" id="KW-0863">Zinc-finger</keyword>
<dbReference type="Proteomes" id="UP000053342">
    <property type="component" value="Unassembled WGS sequence"/>
</dbReference>